<protein>
    <recommendedName>
        <fullName evidence="8">Glutathione hydrolase</fullName>
        <ecNumber evidence="8">2.3.2.2</ecNumber>
        <ecNumber evidence="8">3.4.19.13</ecNumber>
    </recommendedName>
    <alternativeName>
        <fullName evidence="8">Gamma-glutamyltransferase</fullName>
    </alternativeName>
    <alternativeName>
        <fullName evidence="8">Gamma-glutamyltranspeptidase</fullName>
    </alternativeName>
</protein>
<dbReference type="InterPro" id="IPR036291">
    <property type="entry name" value="NAD(P)-bd_dom_sf"/>
</dbReference>
<feature type="region of interest" description="Disordered" evidence="9">
    <location>
        <begin position="170"/>
        <end position="193"/>
    </location>
</feature>
<dbReference type="EC" id="3.4.19.13" evidence="8"/>
<feature type="binding site" evidence="7">
    <location>
        <position position="1032"/>
    </location>
    <ligand>
        <name>L-glutamate</name>
        <dbReference type="ChEBI" id="CHEBI:29985"/>
    </ligand>
</feature>
<comment type="similarity">
    <text evidence="4">Belongs to the gamma-glutamyltransferase family.</text>
</comment>
<dbReference type="PRINTS" id="PR01210">
    <property type="entry name" value="GGTRANSPTASE"/>
</dbReference>
<feature type="active site" description="Nucleophile" evidence="6">
    <location>
        <position position="938"/>
    </location>
</feature>
<feature type="region of interest" description="Disordered" evidence="9">
    <location>
        <begin position="397"/>
        <end position="467"/>
    </location>
</feature>
<feature type="compositionally biased region" description="Polar residues" evidence="9">
    <location>
        <begin position="32"/>
        <end position="45"/>
    </location>
</feature>
<keyword evidence="10" id="KW-0472">Membrane</keyword>
<dbReference type="InterPro" id="IPR043137">
    <property type="entry name" value="GGT_ssub_C"/>
</dbReference>
<evidence type="ECO:0000256" key="5">
    <source>
        <dbReference type="ARBA" id="ARBA00047417"/>
    </source>
</evidence>
<dbReference type="Proteomes" id="UP000321518">
    <property type="component" value="Unassembled WGS sequence"/>
</dbReference>
<keyword evidence="8" id="KW-0808">Transferase</keyword>
<dbReference type="Pfam" id="PF01019">
    <property type="entry name" value="G_glu_transpept"/>
    <property type="match status" value="1"/>
</dbReference>
<reference evidence="11 12" key="1">
    <citation type="submission" date="2019-07" db="EMBL/GenBank/DDBJ databases">
        <title>Rhodotorula toruloides NBRC10032 genome sequencing.</title>
        <authorList>
            <person name="Shida Y."/>
            <person name="Takaku H."/>
            <person name="Ogasawara W."/>
            <person name="Mori K."/>
        </authorList>
    </citation>
    <scope>NUCLEOTIDE SEQUENCE [LARGE SCALE GENOMIC DNA]</scope>
    <source>
        <strain evidence="11 12">NBRC10032</strain>
    </source>
</reference>
<feature type="binding site" evidence="7">
    <location>
        <position position="980"/>
    </location>
    <ligand>
        <name>L-glutamate</name>
        <dbReference type="ChEBI" id="CHEBI:29985"/>
    </ligand>
</feature>
<dbReference type="FunFam" id="3.60.20.40:FF:000001">
    <property type="entry name" value="Gamma-glutamyltranspeptidase 1"/>
    <property type="match status" value="1"/>
</dbReference>
<feature type="region of interest" description="Disordered" evidence="9">
    <location>
        <begin position="32"/>
        <end position="101"/>
    </location>
</feature>
<keyword evidence="8" id="KW-0378">Hydrolase</keyword>
<evidence type="ECO:0000256" key="7">
    <source>
        <dbReference type="PIRSR" id="PIRSR600101-2"/>
    </source>
</evidence>
<dbReference type="EMBL" id="BJWK01000010">
    <property type="protein sequence ID" value="GEM10162.1"/>
    <property type="molecule type" value="Genomic_DNA"/>
</dbReference>
<evidence type="ECO:0000256" key="4">
    <source>
        <dbReference type="ARBA" id="ARBA00009381"/>
    </source>
</evidence>
<evidence type="ECO:0000256" key="6">
    <source>
        <dbReference type="PIRSR" id="PIRSR600101-1"/>
    </source>
</evidence>
<gene>
    <name evidence="11" type="ORF">Rt10032_c10g4179</name>
</gene>
<comment type="catalytic activity">
    <reaction evidence="2 8">
        <text>glutathione + H2O = L-cysteinylglycine + L-glutamate</text>
        <dbReference type="Rhea" id="RHEA:28807"/>
        <dbReference type="ChEBI" id="CHEBI:15377"/>
        <dbReference type="ChEBI" id="CHEBI:29985"/>
        <dbReference type="ChEBI" id="CHEBI:57925"/>
        <dbReference type="ChEBI" id="CHEBI:61694"/>
        <dbReference type="EC" id="3.4.19.13"/>
    </reaction>
</comment>
<dbReference type="SUPFAM" id="SSF56235">
    <property type="entry name" value="N-terminal nucleophile aminohydrolases (Ntn hydrolases)"/>
    <property type="match status" value="1"/>
</dbReference>
<organism evidence="11 12">
    <name type="scientific">Rhodotorula toruloides</name>
    <name type="common">Yeast</name>
    <name type="synonym">Rhodosporidium toruloides</name>
    <dbReference type="NCBI Taxonomy" id="5286"/>
    <lineage>
        <taxon>Eukaryota</taxon>
        <taxon>Fungi</taxon>
        <taxon>Dikarya</taxon>
        <taxon>Basidiomycota</taxon>
        <taxon>Pucciniomycotina</taxon>
        <taxon>Microbotryomycetes</taxon>
        <taxon>Sporidiobolales</taxon>
        <taxon>Sporidiobolaceae</taxon>
        <taxon>Rhodotorula</taxon>
    </lineage>
</organism>
<dbReference type="OrthoDB" id="1081007at2759"/>
<evidence type="ECO:0000256" key="3">
    <source>
        <dbReference type="ARBA" id="ARBA00005115"/>
    </source>
</evidence>
<keyword evidence="10" id="KW-0812">Transmembrane</keyword>
<dbReference type="InterPro" id="IPR029055">
    <property type="entry name" value="Ntn_hydrolases_N"/>
</dbReference>
<proteinExistence type="inferred from homology"/>
<dbReference type="GO" id="GO:0036374">
    <property type="term" value="F:glutathione hydrolase activity"/>
    <property type="evidence" value="ECO:0007669"/>
    <property type="project" value="UniProtKB-UniRule"/>
</dbReference>
<sequence length="1129" mass="121368">MPCLVSCPFVANEIRSQARRLARLKLRPEQYSFGQRAQRSASRGHSASADGPLRPTQAAMAPASSSTARPSLFSSPASPSRRAFSTATPSRKALAHTKLSQHEVERFEASLLKRRDPRSDEAEQVVKGRRWGRTMKSLGLQGKLCVVTHPQDPIALTLATSFLEAGSSDLALLSPPNPPSRSATTRQTPGDQLRSLARSKGWKDAKIVDMPLPCTPSTFKGLDATKRKLGEAFPGRPIDVLCCGPPTDEADAVRSTPLLHALADSMSASSEAKDAYSLPSRNASIILISTPYGPRVDLPQPQLPLSGAKSGEKPGAAEMSRLSGVLAAEYARKGVRVNCIAPGFVKTPVTAALLEADPSLARSWQDATPLGRLGGVEELKGAAVLFASDASRFTSMAGIGGRESTDTEERTPLLAPPPLSTDSPTPSSPTGSAATLSPSASRPSYRQRALSRASGNPLPLAAGSTDDDPAVLAEAEAEVALARRRARRRIWAKRILLGVLGFVLLAGIVLSIVLPLTVGRRGRGGGGGGEGGKKKKDTPDMTHLPPPRPGARNPSYMVSGWNGAVASEEERCSRMGVDVLRENGTAVDAAITTALCIGVVNSFSSGIGGGGFMVIRPPSSSRHGLPSTYDASQSPRCAHPVSIDFRETAPLASHPDMFTSSARPDDRSWDPNRASKVGGLAVGVPGELRGFQAAYEACGGGVSWERIFRPVAQLAREFKVGKELHRRLNARWTGGQEGPTISEWMKEEEDWRAMFMRPGGNDFLQEGDIVRREAYARTLEKLGKEGADVFYDGEIADRIVETVRKEGGILSKQDMRDYKAVVRRAEEGTYRGRRYYTGSYPSGGPIIRMLLNVLDGYADFVDGGRTGVSEHRFIEALKFAFAARTNVGDPPFIDNAAKLAEIPTRKYADAVRGNITDDRTHKLSYYQPRFDIKEDHGTTHLAVIDQWGGAVSLTTTVNLIFGSRVMDKETGIILNDEMDDFATPGLPDAFGLRPSPFNYPAGGKRPLSSTSPLIMDHVNSDDVYLSLGGSGGSRIFGAVAQTLLNLDWGHDLSSAVEAPRVHHQLLPAYVSIESTFRPDLVKELKARGHDVTLFDINIGIAEVQAVMRDRDGRFFAASDSRKNGVPAAY</sequence>
<feature type="region of interest" description="Disordered" evidence="9">
    <location>
        <begin position="653"/>
        <end position="672"/>
    </location>
</feature>
<evidence type="ECO:0000256" key="8">
    <source>
        <dbReference type="RuleBase" id="RU368068"/>
    </source>
</evidence>
<dbReference type="NCBIfam" id="TIGR00066">
    <property type="entry name" value="g_glut_trans"/>
    <property type="match status" value="1"/>
</dbReference>
<feature type="compositionally biased region" description="Low complexity" evidence="9">
    <location>
        <begin position="420"/>
        <end position="441"/>
    </location>
</feature>
<evidence type="ECO:0000256" key="1">
    <source>
        <dbReference type="ARBA" id="ARBA00001049"/>
    </source>
</evidence>
<dbReference type="GO" id="GO:0000324">
    <property type="term" value="C:fungal-type vacuole"/>
    <property type="evidence" value="ECO:0007669"/>
    <property type="project" value="TreeGrafter"/>
</dbReference>
<feature type="compositionally biased region" description="Low complexity" evidence="9">
    <location>
        <begin position="68"/>
        <end position="85"/>
    </location>
</feature>
<dbReference type="PANTHER" id="PTHR11686:SF9">
    <property type="entry name" value="RE13973P"/>
    <property type="match status" value="1"/>
</dbReference>
<dbReference type="Gene3D" id="3.60.20.40">
    <property type="match status" value="1"/>
</dbReference>
<feature type="binding site" evidence="7">
    <location>
        <position position="646"/>
    </location>
    <ligand>
        <name>L-glutamate</name>
        <dbReference type="ChEBI" id="CHEBI:29985"/>
    </ligand>
</feature>
<feature type="region of interest" description="Disordered" evidence="9">
    <location>
        <begin position="521"/>
        <end position="555"/>
    </location>
</feature>
<keyword evidence="8" id="KW-0012">Acyltransferase</keyword>
<feature type="binding site" evidence="7">
    <location>
        <begin position="1008"/>
        <end position="1009"/>
    </location>
    <ligand>
        <name>L-glutamate</name>
        <dbReference type="ChEBI" id="CHEBI:29985"/>
    </ligand>
</feature>
<feature type="compositionally biased region" description="Polar residues" evidence="9">
    <location>
        <begin position="180"/>
        <end position="190"/>
    </location>
</feature>
<comment type="caution">
    <text evidence="11">The sequence shown here is derived from an EMBL/GenBank/DDBJ whole genome shotgun (WGS) entry which is preliminary data.</text>
</comment>
<name>A0A511KIF2_RHOTO</name>
<dbReference type="GO" id="GO:0103068">
    <property type="term" value="F:leukotriene C4 gamma-glutamyl transferase activity"/>
    <property type="evidence" value="ECO:0007669"/>
    <property type="project" value="UniProtKB-EC"/>
</dbReference>
<comment type="pathway">
    <text evidence="3 8">Sulfur metabolism; glutathione metabolism.</text>
</comment>
<feature type="transmembrane region" description="Helical" evidence="10">
    <location>
        <begin position="495"/>
        <end position="514"/>
    </location>
</feature>
<accession>A0A511KIF2</accession>
<evidence type="ECO:0000256" key="9">
    <source>
        <dbReference type="SAM" id="MobiDB-lite"/>
    </source>
</evidence>
<dbReference type="InterPro" id="IPR043138">
    <property type="entry name" value="GGT_lsub"/>
</dbReference>
<keyword evidence="10" id="KW-1133">Transmembrane helix</keyword>
<dbReference type="Pfam" id="PF13561">
    <property type="entry name" value="adh_short_C2"/>
    <property type="match status" value="1"/>
</dbReference>
<dbReference type="Gene3D" id="1.10.246.130">
    <property type="match status" value="1"/>
</dbReference>
<dbReference type="Gene3D" id="3.40.50.720">
    <property type="entry name" value="NAD(P)-binding Rossmann-like Domain"/>
    <property type="match status" value="1"/>
</dbReference>
<comment type="catalytic activity">
    <reaction evidence="5 8">
        <text>an N-terminal (5-L-glutamyl)-[peptide] + an alpha-amino acid = 5-L-glutamyl amino acid + an N-terminal L-alpha-aminoacyl-[peptide]</text>
        <dbReference type="Rhea" id="RHEA:23904"/>
        <dbReference type="Rhea" id="RHEA-COMP:9780"/>
        <dbReference type="Rhea" id="RHEA-COMP:9795"/>
        <dbReference type="ChEBI" id="CHEBI:77644"/>
        <dbReference type="ChEBI" id="CHEBI:78597"/>
        <dbReference type="ChEBI" id="CHEBI:78599"/>
        <dbReference type="ChEBI" id="CHEBI:78608"/>
        <dbReference type="EC" id="2.3.2.2"/>
    </reaction>
</comment>
<evidence type="ECO:0000256" key="10">
    <source>
        <dbReference type="SAM" id="Phobius"/>
    </source>
</evidence>
<dbReference type="GO" id="GO:0005886">
    <property type="term" value="C:plasma membrane"/>
    <property type="evidence" value="ECO:0007669"/>
    <property type="project" value="TreeGrafter"/>
</dbReference>
<comment type="catalytic activity">
    <reaction evidence="1 8">
        <text>an S-substituted glutathione + H2O = an S-substituted L-cysteinylglycine + L-glutamate</text>
        <dbReference type="Rhea" id="RHEA:59468"/>
        <dbReference type="ChEBI" id="CHEBI:15377"/>
        <dbReference type="ChEBI" id="CHEBI:29985"/>
        <dbReference type="ChEBI" id="CHEBI:90779"/>
        <dbReference type="ChEBI" id="CHEBI:143103"/>
        <dbReference type="EC" id="3.4.19.13"/>
    </reaction>
</comment>
<dbReference type="InterPro" id="IPR000101">
    <property type="entry name" value="GGT_peptidase"/>
</dbReference>
<dbReference type="InterPro" id="IPR002347">
    <property type="entry name" value="SDR_fam"/>
</dbReference>
<dbReference type="PANTHER" id="PTHR11686">
    <property type="entry name" value="GAMMA GLUTAMYL TRANSPEPTIDASE"/>
    <property type="match status" value="1"/>
</dbReference>
<evidence type="ECO:0000313" key="12">
    <source>
        <dbReference type="Proteomes" id="UP000321518"/>
    </source>
</evidence>
<comment type="function">
    <text evidence="8">Cleaves the gamma-glutamyl peptide bond of glutathione and glutathione conjugates.</text>
</comment>
<dbReference type="SUPFAM" id="SSF51735">
    <property type="entry name" value="NAD(P)-binding Rossmann-fold domains"/>
    <property type="match status" value="1"/>
</dbReference>
<evidence type="ECO:0000313" key="11">
    <source>
        <dbReference type="EMBL" id="GEM10162.1"/>
    </source>
</evidence>
<evidence type="ECO:0000256" key="2">
    <source>
        <dbReference type="ARBA" id="ARBA00001089"/>
    </source>
</evidence>
<feature type="binding site" evidence="7">
    <location>
        <begin position="956"/>
        <end position="958"/>
    </location>
    <ligand>
        <name>L-glutamate</name>
        <dbReference type="ChEBI" id="CHEBI:29985"/>
    </ligand>
</feature>
<dbReference type="GO" id="GO:0006751">
    <property type="term" value="P:glutathione catabolic process"/>
    <property type="evidence" value="ECO:0007669"/>
    <property type="project" value="UniProtKB-UniRule"/>
</dbReference>
<dbReference type="EC" id="2.3.2.2" evidence="8"/>
<dbReference type="AlphaFoldDB" id="A0A511KIF2"/>